<name>A0ABN9W1X3_9DINO</name>
<feature type="region of interest" description="Disordered" evidence="1">
    <location>
        <begin position="376"/>
        <end position="449"/>
    </location>
</feature>
<feature type="compositionally biased region" description="Basic and acidic residues" evidence="1">
    <location>
        <begin position="420"/>
        <end position="434"/>
    </location>
</feature>
<dbReference type="EMBL" id="CAUYUJ010018029">
    <property type="protein sequence ID" value="CAK0880014.1"/>
    <property type="molecule type" value="Genomic_DNA"/>
</dbReference>
<gene>
    <name evidence="2" type="ORF">PCOR1329_LOCUS63274</name>
</gene>
<protein>
    <submittedName>
        <fullName evidence="2">Uncharacterized protein</fullName>
    </submittedName>
</protein>
<dbReference type="Proteomes" id="UP001189429">
    <property type="component" value="Unassembled WGS sequence"/>
</dbReference>
<proteinExistence type="predicted"/>
<evidence type="ECO:0000256" key="1">
    <source>
        <dbReference type="SAM" id="MobiDB-lite"/>
    </source>
</evidence>
<evidence type="ECO:0000313" key="2">
    <source>
        <dbReference type="EMBL" id="CAK0880014.1"/>
    </source>
</evidence>
<comment type="caution">
    <text evidence="2">The sequence shown here is derived from an EMBL/GenBank/DDBJ whole genome shotgun (WGS) entry which is preliminary data.</text>
</comment>
<accession>A0ABN9W1X3</accession>
<keyword evidence="3" id="KW-1185">Reference proteome</keyword>
<organism evidence="2 3">
    <name type="scientific">Prorocentrum cordatum</name>
    <dbReference type="NCBI Taxonomy" id="2364126"/>
    <lineage>
        <taxon>Eukaryota</taxon>
        <taxon>Sar</taxon>
        <taxon>Alveolata</taxon>
        <taxon>Dinophyceae</taxon>
        <taxon>Prorocentrales</taxon>
        <taxon>Prorocentraceae</taxon>
        <taxon>Prorocentrum</taxon>
    </lineage>
</organism>
<feature type="compositionally biased region" description="Basic residues" evidence="1">
    <location>
        <begin position="435"/>
        <end position="449"/>
    </location>
</feature>
<reference evidence="2" key="1">
    <citation type="submission" date="2023-10" db="EMBL/GenBank/DDBJ databases">
        <authorList>
            <person name="Chen Y."/>
            <person name="Shah S."/>
            <person name="Dougan E. K."/>
            <person name="Thang M."/>
            <person name="Chan C."/>
        </authorList>
    </citation>
    <scope>NUCLEOTIDE SEQUENCE [LARGE SCALE GENOMIC DNA]</scope>
</reference>
<sequence>MGDLGSFLGALDGASAHEAGWLEAAATALKGQGVATIADLEGAAFEDLSFADKELDAAQKRLVRAGITAASTPAPVAGGSAAAAPPAPSAAENAAALLAALRTGTSEAQAISTRSRAREKPARVFLGPLLGKASLANLPQDSDMLDALNAEVLKRQKKESSEKARVFLYSDIRKWVPEWARSGPRDFEEEADGSSGASKDIRDLAKEVAAVKTGPEKKAYLTLCQWQLAWNRRDLPVARPPRAPACYRAARGRYLVALVAAGQLAWAEAQAHRDNCLKVAVQAARARFLVALCSPRVAAQAAASKRRVHLGIVCDEEARKARPCVRACAAPCVCAGAWQLWAEQLRSGGPDFKLGKTILRVDPRALQLARDACDKEDGATHATAPAARAPEKARGAGGASQPWRAAQSWSSGSWGSDWPKGQKRERSWGSDWKKKDTRKARTPPRPAQR</sequence>
<evidence type="ECO:0000313" key="3">
    <source>
        <dbReference type="Proteomes" id="UP001189429"/>
    </source>
</evidence>